<name>A0A8H5H4F7_9AGAR</name>
<dbReference type="AlphaFoldDB" id="A0A8H5H4F7"/>
<gene>
    <name evidence="2" type="ORF">D9757_008671</name>
</gene>
<organism evidence="2 3">
    <name type="scientific">Collybiopsis confluens</name>
    <dbReference type="NCBI Taxonomy" id="2823264"/>
    <lineage>
        <taxon>Eukaryota</taxon>
        <taxon>Fungi</taxon>
        <taxon>Dikarya</taxon>
        <taxon>Basidiomycota</taxon>
        <taxon>Agaricomycotina</taxon>
        <taxon>Agaricomycetes</taxon>
        <taxon>Agaricomycetidae</taxon>
        <taxon>Agaricales</taxon>
        <taxon>Marasmiineae</taxon>
        <taxon>Omphalotaceae</taxon>
        <taxon>Collybiopsis</taxon>
    </lineage>
</organism>
<proteinExistence type="predicted"/>
<evidence type="ECO:0000313" key="2">
    <source>
        <dbReference type="EMBL" id="KAF5376375.1"/>
    </source>
</evidence>
<accession>A0A8H5H4F7</accession>
<reference evidence="2 3" key="1">
    <citation type="journal article" date="2020" name="ISME J.">
        <title>Uncovering the hidden diversity of litter-decomposition mechanisms in mushroom-forming fungi.</title>
        <authorList>
            <person name="Floudas D."/>
            <person name="Bentzer J."/>
            <person name="Ahren D."/>
            <person name="Johansson T."/>
            <person name="Persson P."/>
            <person name="Tunlid A."/>
        </authorList>
    </citation>
    <scope>NUCLEOTIDE SEQUENCE [LARGE SCALE GENOMIC DNA]</scope>
    <source>
        <strain evidence="2 3">CBS 406.79</strain>
    </source>
</reference>
<sequence>MSSFLFNIITSLIQATAFLDDVMFPRPPGALQNELRDIQSILENIVNRIHSHYDSIPRDIIHKYEEELNRIIAALRACNNAKDARKFLGNSQALRESVSQYIRSISAAGSIHPIGSP</sequence>
<keyword evidence="3" id="KW-1185">Reference proteome</keyword>
<dbReference type="Proteomes" id="UP000518752">
    <property type="component" value="Unassembled WGS sequence"/>
</dbReference>
<comment type="caution">
    <text evidence="2">The sequence shown here is derived from an EMBL/GenBank/DDBJ whole genome shotgun (WGS) entry which is preliminary data.</text>
</comment>
<keyword evidence="1" id="KW-0732">Signal</keyword>
<feature type="signal peptide" evidence="1">
    <location>
        <begin position="1"/>
        <end position="15"/>
    </location>
</feature>
<evidence type="ECO:0000256" key="1">
    <source>
        <dbReference type="SAM" id="SignalP"/>
    </source>
</evidence>
<protein>
    <submittedName>
        <fullName evidence="2">Uncharacterized protein</fullName>
    </submittedName>
</protein>
<evidence type="ECO:0000313" key="3">
    <source>
        <dbReference type="Proteomes" id="UP000518752"/>
    </source>
</evidence>
<feature type="chain" id="PRO_5034803343" evidence="1">
    <location>
        <begin position="16"/>
        <end position="117"/>
    </location>
</feature>
<dbReference type="EMBL" id="JAACJN010000091">
    <property type="protein sequence ID" value="KAF5376375.1"/>
    <property type="molecule type" value="Genomic_DNA"/>
</dbReference>